<comment type="caution">
    <text evidence="4">The sequence shown here is derived from an EMBL/GenBank/DDBJ whole genome shotgun (WGS) entry which is preliminary data.</text>
</comment>
<keyword evidence="5" id="KW-1185">Reference proteome</keyword>
<feature type="domain" description="DH" evidence="3">
    <location>
        <begin position="99"/>
        <end position="296"/>
    </location>
</feature>
<feature type="compositionally biased region" description="Polar residues" evidence="2">
    <location>
        <begin position="725"/>
        <end position="741"/>
    </location>
</feature>
<dbReference type="Proteomes" id="UP000807025">
    <property type="component" value="Unassembled WGS sequence"/>
</dbReference>
<feature type="compositionally biased region" description="Polar residues" evidence="2">
    <location>
        <begin position="849"/>
        <end position="859"/>
    </location>
</feature>
<feature type="region of interest" description="Disordered" evidence="2">
    <location>
        <begin position="1"/>
        <end position="28"/>
    </location>
</feature>
<keyword evidence="1" id="KW-0175">Coiled coil</keyword>
<reference evidence="4" key="1">
    <citation type="submission" date="2020-11" db="EMBL/GenBank/DDBJ databases">
        <authorList>
            <consortium name="DOE Joint Genome Institute"/>
            <person name="Ahrendt S."/>
            <person name="Riley R."/>
            <person name="Andreopoulos W."/>
            <person name="Labutti K."/>
            <person name="Pangilinan J."/>
            <person name="Ruiz-Duenas F.J."/>
            <person name="Barrasa J.M."/>
            <person name="Sanchez-Garcia M."/>
            <person name="Camarero S."/>
            <person name="Miyauchi S."/>
            <person name="Serrano A."/>
            <person name="Linde D."/>
            <person name="Babiker R."/>
            <person name="Drula E."/>
            <person name="Ayuso-Fernandez I."/>
            <person name="Pacheco R."/>
            <person name="Padilla G."/>
            <person name="Ferreira P."/>
            <person name="Barriuso J."/>
            <person name="Kellner H."/>
            <person name="Castanera R."/>
            <person name="Alfaro M."/>
            <person name="Ramirez L."/>
            <person name="Pisabarro A.G."/>
            <person name="Kuo A."/>
            <person name="Tritt A."/>
            <person name="Lipzen A."/>
            <person name="He G."/>
            <person name="Yan M."/>
            <person name="Ng V."/>
            <person name="Cullen D."/>
            <person name="Martin F."/>
            <person name="Rosso M.-N."/>
            <person name="Henrissat B."/>
            <person name="Hibbett D."/>
            <person name="Martinez A.T."/>
            <person name="Grigoriev I.V."/>
        </authorList>
    </citation>
    <scope>NUCLEOTIDE SEQUENCE</scope>
    <source>
        <strain evidence="4">ATCC 90797</strain>
    </source>
</reference>
<feature type="compositionally biased region" description="Basic residues" evidence="2">
    <location>
        <begin position="713"/>
        <end position="722"/>
    </location>
</feature>
<feature type="compositionally biased region" description="Low complexity" evidence="2">
    <location>
        <begin position="660"/>
        <end position="674"/>
    </location>
</feature>
<accession>A0A9P5ZWV2</accession>
<feature type="region of interest" description="Disordered" evidence="2">
    <location>
        <begin position="1122"/>
        <end position="1144"/>
    </location>
</feature>
<dbReference type="SUPFAM" id="SSF48065">
    <property type="entry name" value="DBL homology domain (DH-domain)"/>
    <property type="match status" value="1"/>
</dbReference>
<dbReference type="PROSITE" id="PS50010">
    <property type="entry name" value="DH_2"/>
    <property type="match status" value="1"/>
</dbReference>
<dbReference type="InterPro" id="IPR051092">
    <property type="entry name" value="FYVE_RhoGEF_PH"/>
</dbReference>
<evidence type="ECO:0000256" key="1">
    <source>
        <dbReference type="SAM" id="Coils"/>
    </source>
</evidence>
<feature type="compositionally biased region" description="Basic and acidic residues" evidence="2">
    <location>
        <begin position="914"/>
        <end position="923"/>
    </location>
</feature>
<feature type="compositionally biased region" description="Pro residues" evidence="2">
    <location>
        <begin position="887"/>
        <end position="898"/>
    </location>
</feature>
<dbReference type="OrthoDB" id="660555at2759"/>
<protein>
    <recommendedName>
        <fullName evidence="3">DH domain-containing protein</fullName>
    </recommendedName>
</protein>
<dbReference type="PANTHER" id="PTHR12673:SF270">
    <property type="entry name" value="FYVE-TYPE DOMAIN-CONTAINING PROTEIN"/>
    <property type="match status" value="1"/>
</dbReference>
<feature type="compositionally biased region" description="Low complexity" evidence="2">
    <location>
        <begin position="877"/>
        <end position="886"/>
    </location>
</feature>
<feature type="coiled-coil region" evidence="1">
    <location>
        <begin position="1257"/>
        <end position="1291"/>
    </location>
</feature>
<gene>
    <name evidence="4" type="ORF">BDN71DRAFT_1417116</name>
</gene>
<dbReference type="EMBL" id="MU154562">
    <property type="protein sequence ID" value="KAF9495454.1"/>
    <property type="molecule type" value="Genomic_DNA"/>
</dbReference>
<dbReference type="InterPro" id="IPR000219">
    <property type="entry name" value="DH_dom"/>
</dbReference>
<organism evidence="4 5">
    <name type="scientific">Pleurotus eryngii</name>
    <name type="common">Boletus of the steppes</name>
    <dbReference type="NCBI Taxonomy" id="5323"/>
    <lineage>
        <taxon>Eukaryota</taxon>
        <taxon>Fungi</taxon>
        <taxon>Dikarya</taxon>
        <taxon>Basidiomycota</taxon>
        <taxon>Agaricomycotina</taxon>
        <taxon>Agaricomycetes</taxon>
        <taxon>Agaricomycetidae</taxon>
        <taxon>Agaricales</taxon>
        <taxon>Pleurotineae</taxon>
        <taxon>Pleurotaceae</taxon>
        <taxon>Pleurotus</taxon>
    </lineage>
</organism>
<sequence length="1299" mass="143404">MALSSSPRKVIPLSTGDSPKPSRHPPPGFTKRIFYCGVVIEGSENGRRLPNDIQELVLSLGEPLDSCSETSILSSSSNSALNNTDGPLQRERALTNTSALISVINEFVSTERSYVQRIRTLKNDYADPLRKFSRSKETAIIPSYEAKTLFGNIDNLVPVNEAFLADLDAMMASNGDGAVGGIGDICLKHFKELKGFEHYKQYYTKREEAQGIFEREIGKRSSGFGAFIDRIKYSSADSRNRVGLRELLMEPVQRIPRYTLLFRTMIKHMAEDDPQRAKLIEADEIASKIAQAEADEQTKRAAIMYCLSASVDGFPPGLFSHSRRFIDCIDVQDIITDAPTASSSNLNMAASALHCTLFLFDDKLMIVKRPGNGEKSGAALSGLEGLDKVTRGGGLPTVKKKSGMVCKGIMDITEVVATDVGGADMHFYLESPPQDQSERWSGRPFRSFAVVRPPMPVNMDPTQTEEDKRRFLENLWSTQARYRARAGQSVVLRADENEVESHSGRTTVARTYYNVYTRTAFLQEDKKTKVVVHIDALGSADPLPFGMAAPPYVVIRLQPMAGDLARYSVTSSDPNVEVEEDIVQSCRVAARIPQTINQFGLFKFRTGNISAPSTPTASIRSRAAIFGLDAISRNLFNSRPGSAMGDFFGGSISGHRRTKSSTSRSSVFTQSTSTGDGSMKFSHRSNSTTTAATTVSSGDDDSSFFASSTTTTKSRKLFKRAKSPGGTTLFDSDSRNTSPTRSVMRGSSSERLSRESSAERLNGDVYSDYEPEDSVVLDTMADKDSSEWDLAMRLALARQNSRNQHAVKPLPPSADRQVEETIYEAITEDPPPAIRPASRSSGFSKDSHTTQSSAPTIRPTTPGFLSQPDSPPRRSRSPQPSSRPLGPRCPSPLPPSPRFEPLAPEADDELMDEDYQHDNRHFEPTPASRASSKSSIPRSKRQPLFPMGNTDATPKASGAQVPEQREASPPPPSTPSVAPLSVKKKTTSISSASMLPSPSPVWRTSSRNSPLSRPRPVSARKVSPQVRQHNHNHAAPTRNGSLKREDHDDIMRLAETTKEDVDSCNRAVKRIRLEVEELKSVPPSGDVISRPLSPDKVFRGLRQTPAMTKAAQERMEEMRKAIGRRQGESATPTRPFPSASLVRAMSPAPGDNGFPKTAVSLGNLVDDLATKMERTSTDYHDLYSKLRHINDQSKELQQTKFELQNSRRQCELVKSLLDETIAEKEIMYEAFNEELDGMYNDVNLPDDEAWTAMVNDLRQTKETRNTLSKENSKLKRKLAEVQSQHEEWSALLRANGLLR</sequence>
<dbReference type="Pfam" id="PF00621">
    <property type="entry name" value="RhoGEF"/>
    <property type="match status" value="1"/>
</dbReference>
<dbReference type="GO" id="GO:0005737">
    <property type="term" value="C:cytoplasm"/>
    <property type="evidence" value="ECO:0007669"/>
    <property type="project" value="TreeGrafter"/>
</dbReference>
<feature type="compositionally biased region" description="Low complexity" evidence="2">
    <location>
        <begin position="684"/>
        <end position="712"/>
    </location>
</feature>
<dbReference type="GO" id="GO:0005085">
    <property type="term" value="F:guanyl-nucleotide exchange factor activity"/>
    <property type="evidence" value="ECO:0007669"/>
    <property type="project" value="InterPro"/>
</dbReference>
<dbReference type="SMART" id="SM00325">
    <property type="entry name" value="RhoGEF"/>
    <property type="match status" value="1"/>
</dbReference>
<dbReference type="PANTHER" id="PTHR12673">
    <property type="entry name" value="FACIOGENITAL DYSPLASIA PROTEIN"/>
    <property type="match status" value="1"/>
</dbReference>
<dbReference type="CDD" id="cd00160">
    <property type="entry name" value="RhoGEF"/>
    <property type="match status" value="1"/>
</dbReference>
<dbReference type="Gene3D" id="1.20.900.10">
    <property type="entry name" value="Dbl homology (DH) domain"/>
    <property type="match status" value="1"/>
</dbReference>
<evidence type="ECO:0000313" key="5">
    <source>
        <dbReference type="Proteomes" id="UP000807025"/>
    </source>
</evidence>
<feature type="region of interest" description="Disordered" evidence="2">
    <location>
        <begin position="826"/>
        <end position="1046"/>
    </location>
</feature>
<feature type="compositionally biased region" description="Low complexity" evidence="2">
    <location>
        <begin position="1005"/>
        <end position="1017"/>
    </location>
</feature>
<feature type="compositionally biased region" description="Low complexity" evidence="2">
    <location>
        <begin position="926"/>
        <end position="937"/>
    </location>
</feature>
<evidence type="ECO:0000313" key="4">
    <source>
        <dbReference type="EMBL" id="KAF9495454.1"/>
    </source>
</evidence>
<feature type="region of interest" description="Disordered" evidence="2">
    <location>
        <begin position="648"/>
        <end position="767"/>
    </location>
</feature>
<evidence type="ECO:0000259" key="3">
    <source>
        <dbReference type="PROSITE" id="PS50010"/>
    </source>
</evidence>
<proteinExistence type="predicted"/>
<dbReference type="InterPro" id="IPR035899">
    <property type="entry name" value="DBL_dom_sf"/>
</dbReference>
<name>A0A9P5ZWV2_PLEER</name>
<evidence type="ECO:0000256" key="2">
    <source>
        <dbReference type="SAM" id="MobiDB-lite"/>
    </source>
</evidence>
<feature type="compositionally biased region" description="Basic and acidic residues" evidence="2">
    <location>
        <begin position="751"/>
        <end position="762"/>
    </location>
</feature>